<feature type="region of interest" description="Disordered" evidence="7">
    <location>
        <begin position="88"/>
        <end position="118"/>
    </location>
</feature>
<keyword evidence="2" id="KW-0963">Cytoplasm</keyword>
<keyword evidence="4" id="KW-0932">Cytokinin signaling pathway</keyword>
<evidence type="ECO:0000313" key="8">
    <source>
        <dbReference type="EMBL" id="KAK6159193.1"/>
    </source>
</evidence>
<feature type="region of interest" description="Disordered" evidence="7">
    <location>
        <begin position="217"/>
        <end position="241"/>
    </location>
</feature>
<keyword evidence="3" id="KW-0203">Cytokinin biosynthesis</keyword>
<proteinExistence type="inferred from homology"/>
<sequence>MEQLYKYSDLRPNELSQIGHVPFGPPKLESLLGMDGLSLVSSISRYIRTCSGCESGWTLYLEQSSTSPHASYNNQQHDFLDATKNHQSKRLNQEDEDEDLSMVSDASSGPPHLHEQEGCDANIDTNGCFYHHYPIIDEPFSRINNMKKNRDKNRRRKVQEQSSLLDDTASSPFFDVSDKSFSPPSVENVLEYSQGYSSTQFEVRPPYQEQYDFFRSSHSGNQLQQNQLKDGLKEKGGDAKK</sequence>
<feature type="region of interest" description="Disordered" evidence="7">
    <location>
        <begin position="148"/>
        <end position="185"/>
    </location>
</feature>
<dbReference type="EMBL" id="JABTTQ020000004">
    <property type="protein sequence ID" value="KAK6159193.1"/>
    <property type="molecule type" value="Genomic_DNA"/>
</dbReference>
<feature type="compositionally biased region" description="Polar residues" evidence="7">
    <location>
        <begin position="160"/>
        <end position="171"/>
    </location>
</feature>
<dbReference type="PANTHER" id="PTHR33347">
    <property type="entry name" value="OSJNBA0091C07.3 PROTEIN"/>
    <property type="match status" value="1"/>
</dbReference>
<organism evidence="8 9">
    <name type="scientific">Rehmannia glutinosa</name>
    <name type="common">Chinese foxglove</name>
    <dbReference type="NCBI Taxonomy" id="99300"/>
    <lineage>
        <taxon>Eukaryota</taxon>
        <taxon>Viridiplantae</taxon>
        <taxon>Streptophyta</taxon>
        <taxon>Embryophyta</taxon>
        <taxon>Tracheophyta</taxon>
        <taxon>Spermatophyta</taxon>
        <taxon>Magnoliopsida</taxon>
        <taxon>eudicotyledons</taxon>
        <taxon>Gunneridae</taxon>
        <taxon>Pentapetalae</taxon>
        <taxon>asterids</taxon>
        <taxon>lamiids</taxon>
        <taxon>Lamiales</taxon>
        <taxon>Orobanchaceae</taxon>
        <taxon>Rehmannieae</taxon>
        <taxon>Rehmannia</taxon>
    </lineage>
</organism>
<evidence type="ECO:0000313" key="9">
    <source>
        <dbReference type="Proteomes" id="UP001318860"/>
    </source>
</evidence>
<accession>A0ABR0XJN3</accession>
<evidence type="ECO:0000256" key="1">
    <source>
        <dbReference type="ARBA" id="ARBA00004496"/>
    </source>
</evidence>
<dbReference type="InterPro" id="IPR044670">
    <property type="entry name" value="SOFL"/>
</dbReference>
<evidence type="ECO:0000256" key="3">
    <source>
        <dbReference type="ARBA" id="ARBA00022712"/>
    </source>
</evidence>
<evidence type="ECO:0000256" key="7">
    <source>
        <dbReference type="SAM" id="MobiDB-lite"/>
    </source>
</evidence>
<evidence type="ECO:0000256" key="6">
    <source>
        <dbReference type="ARBA" id="ARBA00024199"/>
    </source>
</evidence>
<evidence type="ECO:0000256" key="4">
    <source>
        <dbReference type="ARBA" id="ARBA00022864"/>
    </source>
</evidence>
<comment type="subcellular location">
    <subcellularLocation>
        <location evidence="1">Cytoplasm</location>
    </subcellularLocation>
</comment>
<comment type="similarity">
    <text evidence="6">Belongs to the SOFL plant protein family.</text>
</comment>
<feature type="compositionally biased region" description="Basic and acidic residues" evidence="7">
    <location>
        <begin position="230"/>
        <end position="241"/>
    </location>
</feature>
<evidence type="ECO:0000256" key="2">
    <source>
        <dbReference type="ARBA" id="ARBA00022490"/>
    </source>
</evidence>
<feature type="compositionally biased region" description="Basic residues" evidence="7">
    <location>
        <begin position="148"/>
        <end position="157"/>
    </location>
</feature>
<comment type="caution">
    <text evidence="8">The sequence shown here is derived from an EMBL/GenBank/DDBJ whole genome shotgun (WGS) entry which is preliminary data.</text>
</comment>
<dbReference type="PANTHER" id="PTHR33347:SF1">
    <property type="entry name" value="PROTEIN SOB FIVE-LIKE 5"/>
    <property type="match status" value="1"/>
</dbReference>
<name>A0ABR0XJN3_REHGL</name>
<feature type="compositionally biased region" description="Polar residues" evidence="7">
    <location>
        <begin position="217"/>
        <end position="228"/>
    </location>
</feature>
<keyword evidence="5" id="KW-0539">Nucleus</keyword>
<gene>
    <name evidence="8" type="ORF">DH2020_006507</name>
</gene>
<protein>
    <submittedName>
        <fullName evidence="8">Uncharacterized protein</fullName>
    </submittedName>
</protein>
<reference evidence="8 9" key="1">
    <citation type="journal article" date="2021" name="Comput. Struct. Biotechnol. J.">
        <title>De novo genome assembly of the potent medicinal plant Rehmannia glutinosa using nanopore technology.</title>
        <authorList>
            <person name="Ma L."/>
            <person name="Dong C."/>
            <person name="Song C."/>
            <person name="Wang X."/>
            <person name="Zheng X."/>
            <person name="Niu Y."/>
            <person name="Chen S."/>
            <person name="Feng W."/>
        </authorList>
    </citation>
    <scope>NUCLEOTIDE SEQUENCE [LARGE SCALE GENOMIC DNA]</scope>
    <source>
        <strain evidence="8">DH-2019</strain>
    </source>
</reference>
<evidence type="ECO:0000256" key="5">
    <source>
        <dbReference type="ARBA" id="ARBA00023242"/>
    </source>
</evidence>
<keyword evidence="9" id="KW-1185">Reference proteome</keyword>
<dbReference type="Proteomes" id="UP001318860">
    <property type="component" value="Unassembled WGS sequence"/>
</dbReference>